<dbReference type="InterPro" id="IPR046676">
    <property type="entry name" value="DUF6546"/>
</dbReference>
<dbReference type="Proteomes" id="UP000567885">
    <property type="component" value="Unassembled WGS sequence"/>
</dbReference>
<feature type="domain" description="DUF6546" evidence="2">
    <location>
        <begin position="316"/>
        <end position="515"/>
    </location>
</feature>
<evidence type="ECO:0000313" key="3">
    <source>
        <dbReference type="EMBL" id="KAF5677615.1"/>
    </source>
</evidence>
<evidence type="ECO:0000259" key="2">
    <source>
        <dbReference type="Pfam" id="PF20183"/>
    </source>
</evidence>
<dbReference type="OrthoDB" id="4802432at2759"/>
<comment type="caution">
    <text evidence="3">The sequence shown here is derived from an EMBL/GenBank/DDBJ whole genome shotgun (WGS) entry which is preliminary data.</text>
</comment>
<accession>A0A8H5X0B7</accession>
<dbReference type="InterPro" id="IPR032675">
    <property type="entry name" value="LRR_dom_sf"/>
</dbReference>
<dbReference type="Gene3D" id="3.80.10.10">
    <property type="entry name" value="Ribonuclease Inhibitor"/>
    <property type="match status" value="1"/>
</dbReference>
<dbReference type="EMBL" id="JAAGWQ010000025">
    <property type="protein sequence ID" value="KAF5677615.1"/>
    <property type="molecule type" value="Genomic_DNA"/>
</dbReference>
<evidence type="ECO:0000256" key="1">
    <source>
        <dbReference type="SAM" id="MobiDB-lite"/>
    </source>
</evidence>
<protein>
    <recommendedName>
        <fullName evidence="2">DUF6546 domain-containing protein</fullName>
    </recommendedName>
</protein>
<organism evidence="3 4">
    <name type="scientific">Fusarium heterosporum</name>
    <dbReference type="NCBI Taxonomy" id="42747"/>
    <lineage>
        <taxon>Eukaryota</taxon>
        <taxon>Fungi</taxon>
        <taxon>Dikarya</taxon>
        <taxon>Ascomycota</taxon>
        <taxon>Pezizomycotina</taxon>
        <taxon>Sordariomycetes</taxon>
        <taxon>Hypocreomycetidae</taxon>
        <taxon>Hypocreales</taxon>
        <taxon>Nectriaceae</taxon>
        <taxon>Fusarium</taxon>
        <taxon>Fusarium heterosporum species complex</taxon>
    </lineage>
</organism>
<dbReference type="SUPFAM" id="SSF52047">
    <property type="entry name" value="RNI-like"/>
    <property type="match status" value="1"/>
</dbReference>
<dbReference type="AlphaFoldDB" id="A0A8H5X0B7"/>
<gene>
    <name evidence="3" type="ORF">FHETE_1666</name>
</gene>
<dbReference type="InterPro" id="IPR036047">
    <property type="entry name" value="F-box-like_dom_sf"/>
</dbReference>
<name>A0A8H5X0B7_FUSHE</name>
<proteinExistence type="predicted"/>
<dbReference type="SUPFAM" id="SSF81383">
    <property type="entry name" value="F-box domain"/>
    <property type="match status" value="1"/>
</dbReference>
<keyword evidence="4" id="KW-1185">Reference proteome</keyword>
<sequence>MPHFDSFPTEIHNMILGFVPDSSSLANYATVCKTWQYFFEAKTFKSLILHQDDINDFSTIVKGHRKKFLKHLWLRVTLPKYLTPVCKVEESPKVLWEANNIFTESISNLWDILSGWDTPQYEAQSLTFELSVHSPSDWVEYIKEDSSIESDMPMYKGYLATESIDPYKNTQDVHSEYKRLQDTMADAALRIPSFLQVSFWMTIIDNLLGWKPLCFDNSTTRPNNNNPTYGSKDRATPASEQGTDEDEQLQLPEVPAITKLLIRRQSFRGICPTALGSILESLPNMQEIHVERWRCAEPSDEKMWCRGANITFGMDLPPSLKTLSLYGETSRLFHTWKPNDVNATSLTKSLRQYTKHLENLSVSHLIDAKEFFRPFWPADSDTATASLPRWEHLKTLSLTSEILNTDTKQDVNELLCAAARAARKMPNLELLELWNGRDQHAGVFRYRVIDSIGEVEWLSTSIESLDGVVIEIWKETSTILGRRFQRESASMLDTEDIGHTAAVLQHLDGRQRIMHPVSGYRAIQGL</sequence>
<dbReference type="Pfam" id="PF20183">
    <property type="entry name" value="DUF6546"/>
    <property type="match status" value="1"/>
</dbReference>
<reference evidence="3 4" key="1">
    <citation type="submission" date="2020-05" db="EMBL/GenBank/DDBJ databases">
        <title>Identification and distribution of gene clusters putatively required for synthesis of sphingolipid metabolism inhibitors in phylogenetically diverse species of the filamentous fungus Fusarium.</title>
        <authorList>
            <person name="Kim H.-S."/>
            <person name="Busman M."/>
            <person name="Brown D.W."/>
            <person name="Divon H."/>
            <person name="Uhlig S."/>
            <person name="Proctor R.H."/>
        </authorList>
    </citation>
    <scope>NUCLEOTIDE SEQUENCE [LARGE SCALE GENOMIC DNA]</scope>
    <source>
        <strain evidence="3 4">NRRL 20693</strain>
    </source>
</reference>
<evidence type="ECO:0000313" key="4">
    <source>
        <dbReference type="Proteomes" id="UP000567885"/>
    </source>
</evidence>
<feature type="region of interest" description="Disordered" evidence="1">
    <location>
        <begin position="221"/>
        <end position="247"/>
    </location>
</feature>